<protein>
    <submittedName>
        <fullName evidence="2">DUF3021 family protein</fullName>
    </submittedName>
</protein>
<keyword evidence="1" id="KW-0472">Membrane</keyword>
<evidence type="ECO:0000256" key="1">
    <source>
        <dbReference type="SAM" id="Phobius"/>
    </source>
</evidence>
<keyword evidence="3" id="KW-1185">Reference proteome</keyword>
<feature type="transmembrane region" description="Helical" evidence="1">
    <location>
        <begin position="9"/>
        <end position="29"/>
    </location>
</feature>
<feature type="transmembrane region" description="Helical" evidence="1">
    <location>
        <begin position="41"/>
        <end position="61"/>
    </location>
</feature>
<dbReference type="RefSeq" id="WP_168081167.1">
    <property type="nucleotide sequence ID" value="NZ_JAUDCK010000001.1"/>
</dbReference>
<keyword evidence="1" id="KW-0812">Transmembrane</keyword>
<organism evidence="2 3">
    <name type="scientific">Massilimicrobiota timonensis</name>
    <dbReference type="NCBI Taxonomy" id="1776392"/>
    <lineage>
        <taxon>Bacteria</taxon>
        <taxon>Bacillati</taxon>
        <taxon>Bacillota</taxon>
        <taxon>Erysipelotrichia</taxon>
        <taxon>Erysipelotrichales</taxon>
        <taxon>Erysipelotrichaceae</taxon>
        <taxon>Massilimicrobiota</taxon>
    </lineage>
</organism>
<accession>A0ABT7UEY8</accession>
<keyword evidence="1" id="KW-1133">Transmembrane helix</keyword>
<dbReference type="Proteomes" id="UP001529275">
    <property type="component" value="Unassembled WGS sequence"/>
</dbReference>
<feature type="transmembrane region" description="Helical" evidence="1">
    <location>
        <begin position="73"/>
        <end position="92"/>
    </location>
</feature>
<feature type="transmembrane region" description="Helical" evidence="1">
    <location>
        <begin position="98"/>
        <end position="120"/>
    </location>
</feature>
<name>A0ABT7UEY8_9FIRM</name>
<reference evidence="2 3" key="2">
    <citation type="submission" date="2023-06" db="EMBL/GenBank/DDBJ databases">
        <authorList>
            <person name="Zeman M."/>
            <person name="Kubasova T."/>
            <person name="Jahodarova E."/>
            <person name="Nykrynova M."/>
            <person name="Rychlik I."/>
        </authorList>
    </citation>
    <scope>NUCLEOTIDE SEQUENCE [LARGE SCALE GENOMIC DNA]</scope>
    <source>
        <strain evidence="2 3">ET341</strain>
    </source>
</reference>
<evidence type="ECO:0000313" key="3">
    <source>
        <dbReference type="Proteomes" id="UP001529275"/>
    </source>
</evidence>
<dbReference type="EMBL" id="JAUDCK010000001">
    <property type="protein sequence ID" value="MDM8194723.1"/>
    <property type="molecule type" value="Genomic_DNA"/>
</dbReference>
<evidence type="ECO:0000313" key="2">
    <source>
        <dbReference type="EMBL" id="MDM8194723.1"/>
    </source>
</evidence>
<gene>
    <name evidence="2" type="ORF">QUV98_00075</name>
</gene>
<comment type="caution">
    <text evidence="2">The sequence shown here is derived from an EMBL/GenBank/DDBJ whole genome shotgun (WGS) entry which is preliminary data.</text>
</comment>
<reference evidence="3" key="1">
    <citation type="submission" date="2023-06" db="EMBL/GenBank/DDBJ databases">
        <title>Identification and characterization of horizontal gene transfer across gut microbiota members of farm animals based on homology search.</title>
        <authorList>
            <person name="Zeman M."/>
            <person name="Kubasova T."/>
            <person name="Jahodarova E."/>
            <person name="Nykrynova M."/>
            <person name="Rychlik I."/>
        </authorList>
    </citation>
    <scope>NUCLEOTIDE SEQUENCE [LARGE SCALE GENOMIC DNA]</scope>
    <source>
        <strain evidence="3">ET341</strain>
    </source>
</reference>
<proteinExistence type="predicted"/>
<sequence length="142" mass="16395">MKNKFIQMVLINCISYTVLSFIISILSFFPDRVMEASHWTYLSFLIVTSAISILITLTSLIPIDSFWFENFVILIDIFIGVYGIGGGLFHWFPWQILYIIEVGMIALLVGIVTGICMYFHEKSIADKINRKLEDIHHENNRS</sequence>